<evidence type="ECO:0000313" key="6">
    <source>
        <dbReference type="Proteomes" id="UP000238137"/>
    </source>
</evidence>
<feature type="disulfide bond" description="Redox-active" evidence="4">
    <location>
        <begin position="112"/>
        <end position="116"/>
    </location>
</feature>
<dbReference type="GO" id="GO:0046872">
    <property type="term" value="F:metal ion binding"/>
    <property type="evidence" value="ECO:0007669"/>
    <property type="project" value="UniProtKB-KW"/>
</dbReference>
<organism evidence="5 6">
    <name type="scientific">Paracoccus methylarcula</name>
    <dbReference type="NCBI Taxonomy" id="72022"/>
    <lineage>
        <taxon>Bacteria</taxon>
        <taxon>Pseudomonadati</taxon>
        <taxon>Pseudomonadota</taxon>
        <taxon>Alphaproteobacteria</taxon>
        <taxon>Rhodobacterales</taxon>
        <taxon>Paracoccaceae</taxon>
        <taxon>Paracoccus</taxon>
    </lineage>
</organism>
<proteinExistence type="inferred from homology"/>
<comment type="caution">
    <text evidence="5">The sequence shown here is derived from an EMBL/GenBank/DDBJ whole genome shotgun (WGS) entry which is preliminary data.</text>
</comment>
<reference evidence="5" key="1">
    <citation type="submission" date="2018-05" db="EMBL/GenBank/DDBJ databases">
        <title>Reclassification of Methylarcula marina and Methylarcula terricola as Paracoccus methylarcula sp.nov., comb.nov. and Paracoccus terricola comb.nov.</title>
        <authorList>
            <person name="Shmareva M.N."/>
            <person name="Doronina N.V."/>
            <person name="Vasilenko O.V."/>
            <person name="Tarlachkov S.V."/>
            <person name="Trotsenko Y.A."/>
        </authorList>
    </citation>
    <scope>NUCLEOTIDE SEQUENCE [LARGE SCALE GENOMIC DNA]</scope>
    <source>
        <strain evidence="5">VKM B-2159</strain>
    </source>
</reference>
<keyword evidence="2 3" id="KW-0186">Copper</keyword>
<feature type="binding site" evidence="3">
    <location>
        <position position="201"/>
    </location>
    <ligand>
        <name>Cu cation</name>
        <dbReference type="ChEBI" id="CHEBI:23378"/>
    </ligand>
</feature>
<dbReference type="InterPro" id="IPR003782">
    <property type="entry name" value="SCO1/SenC"/>
</dbReference>
<evidence type="ECO:0000256" key="1">
    <source>
        <dbReference type="ARBA" id="ARBA00010996"/>
    </source>
</evidence>
<evidence type="ECO:0000256" key="2">
    <source>
        <dbReference type="ARBA" id="ARBA00023008"/>
    </source>
</evidence>
<dbReference type="Proteomes" id="UP000238137">
    <property type="component" value="Unassembled WGS sequence"/>
</dbReference>
<dbReference type="CDD" id="cd02968">
    <property type="entry name" value="SCO"/>
    <property type="match status" value="1"/>
</dbReference>
<feature type="binding site" evidence="3">
    <location>
        <position position="112"/>
    </location>
    <ligand>
        <name>Cu cation</name>
        <dbReference type="ChEBI" id="CHEBI:23378"/>
    </ligand>
</feature>
<protein>
    <submittedName>
        <fullName evidence="5">SCO family protein</fullName>
    </submittedName>
</protein>
<accession>A0A422QXF2</accession>
<evidence type="ECO:0000256" key="3">
    <source>
        <dbReference type="PIRSR" id="PIRSR603782-1"/>
    </source>
</evidence>
<keyword evidence="4" id="KW-1015">Disulfide bond</keyword>
<dbReference type="PANTHER" id="PTHR12151:SF25">
    <property type="entry name" value="LINALOOL DEHYDRATASE_ISOMERASE DOMAIN-CONTAINING PROTEIN"/>
    <property type="match status" value="1"/>
</dbReference>
<keyword evidence="6" id="KW-1185">Reference proteome</keyword>
<feature type="binding site" evidence="3">
    <location>
        <position position="116"/>
    </location>
    <ligand>
        <name>Cu cation</name>
        <dbReference type="ChEBI" id="CHEBI:23378"/>
    </ligand>
</feature>
<keyword evidence="3" id="KW-0479">Metal-binding</keyword>
<sequence>MKVFRCDNALLDTVRRISNQCVHQSGSELINGRPQGPFDGNRHRNCRSGCGRSYLTLGKNGDLYAQCSNSTVAGGMDSFGTSFTLTDQDGNRVTDQEVFSKPSLLYFGYTFCPDVCPLDSARNAETAEILKDRGMELQTVFITVDPRRDTPEVLADFTDAFSDDMIGLTGSEEEIAAVNKGWRNYYKLNDEEDDEYYLVDHMTNTYLVMPGNETVEFFARNESPETLADRAACFIDAAT</sequence>
<dbReference type="InterPro" id="IPR036249">
    <property type="entry name" value="Thioredoxin-like_sf"/>
</dbReference>
<dbReference type="PANTHER" id="PTHR12151">
    <property type="entry name" value="ELECTRON TRANSPORT PROTIN SCO1/SENC FAMILY MEMBER"/>
    <property type="match status" value="1"/>
</dbReference>
<comment type="similarity">
    <text evidence="1">Belongs to the SCO1/2 family.</text>
</comment>
<dbReference type="OrthoDB" id="9790194at2"/>
<name>A0A422QXF2_9RHOB</name>
<dbReference type="FunFam" id="3.40.30.10:FF:000013">
    <property type="entry name" value="Blast:Protein SCO1 homolog, mitochondrial"/>
    <property type="match status" value="1"/>
</dbReference>
<evidence type="ECO:0000313" key="5">
    <source>
        <dbReference type="EMBL" id="RNF34600.1"/>
    </source>
</evidence>
<gene>
    <name evidence="5" type="ORF">A7A09_009215</name>
</gene>
<dbReference type="Pfam" id="PF02630">
    <property type="entry name" value="SCO1-SenC"/>
    <property type="match status" value="1"/>
</dbReference>
<dbReference type="AlphaFoldDB" id="A0A422QXF2"/>
<evidence type="ECO:0000256" key="4">
    <source>
        <dbReference type="PIRSR" id="PIRSR603782-2"/>
    </source>
</evidence>
<dbReference type="SUPFAM" id="SSF52833">
    <property type="entry name" value="Thioredoxin-like"/>
    <property type="match status" value="1"/>
</dbReference>
<dbReference type="Gene3D" id="3.40.30.10">
    <property type="entry name" value="Glutaredoxin"/>
    <property type="match status" value="1"/>
</dbReference>
<dbReference type="EMBL" id="PXNQ02000005">
    <property type="protein sequence ID" value="RNF34600.1"/>
    <property type="molecule type" value="Genomic_DNA"/>
</dbReference>